<dbReference type="InterPro" id="IPR029058">
    <property type="entry name" value="AB_hydrolase_fold"/>
</dbReference>
<keyword evidence="1" id="KW-0812">Transmembrane</keyword>
<gene>
    <name evidence="3" type="ORF">SAMN05421804_10770</name>
</gene>
<evidence type="ECO:0000259" key="2">
    <source>
        <dbReference type="Pfam" id="PF12695"/>
    </source>
</evidence>
<dbReference type="Pfam" id="PF12695">
    <property type="entry name" value="Abhydrolase_5"/>
    <property type="match status" value="1"/>
</dbReference>
<dbReference type="EMBL" id="FNDZ01000007">
    <property type="protein sequence ID" value="SDJ08386.1"/>
    <property type="molecule type" value="Genomic_DNA"/>
</dbReference>
<dbReference type="GO" id="GO:0016787">
    <property type="term" value="F:hydrolase activity"/>
    <property type="evidence" value="ECO:0007669"/>
    <property type="project" value="UniProtKB-KW"/>
</dbReference>
<dbReference type="Gene3D" id="3.40.50.1820">
    <property type="entry name" value="alpha/beta hydrolase"/>
    <property type="match status" value="1"/>
</dbReference>
<organism evidence="3 4">
    <name type="scientific">Proteiniclasticum ruminis</name>
    <dbReference type="NCBI Taxonomy" id="398199"/>
    <lineage>
        <taxon>Bacteria</taxon>
        <taxon>Bacillati</taxon>
        <taxon>Bacillota</taxon>
        <taxon>Clostridia</taxon>
        <taxon>Eubacteriales</taxon>
        <taxon>Clostridiaceae</taxon>
        <taxon>Proteiniclasticum</taxon>
    </lineage>
</organism>
<keyword evidence="1" id="KW-1133">Transmembrane helix</keyword>
<proteinExistence type="predicted"/>
<keyword evidence="1" id="KW-0472">Membrane</keyword>
<evidence type="ECO:0000313" key="3">
    <source>
        <dbReference type="EMBL" id="SDJ08386.1"/>
    </source>
</evidence>
<evidence type="ECO:0000256" key="1">
    <source>
        <dbReference type="SAM" id="Phobius"/>
    </source>
</evidence>
<accession>A0A1G8QUK3</accession>
<reference evidence="3 4" key="1">
    <citation type="submission" date="2016-10" db="EMBL/GenBank/DDBJ databases">
        <authorList>
            <person name="de Groot N.N."/>
        </authorList>
    </citation>
    <scope>NUCLEOTIDE SEQUENCE [LARGE SCALE GENOMIC DNA]</scope>
    <source>
        <strain evidence="3 4">CGMCC 1.5058</strain>
    </source>
</reference>
<feature type="domain" description="Alpha/beta hydrolase fold-5" evidence="2">
    <location>
        <begin position="72"/>
        <end position="233"/>
    </location>
</feature>
<keyword evidence="3" id="KW-0378">Hydrolase</keyword>
<dbReference type="InterPro" id="IPR029059">
    <property type="entry name" value="AB_hydrolase_5"/>
</dbReference>
<sequence>MTEVEKKIIRRDRIVRILLILLIIMGVGFYVYARDYYRASMVAEGALVSGDGITFEEVNGDLIFTPSTPKGGVVIYPGGRVSERAYGHLARKIAALGYKTVIVKVPFKLSILENGAAKSYVNEEMPWILIGHSLGGVSASSFAQKNMDTVDGLILLASYPAGNTDLSSAPFPVYSLVGDKDQVVDFESLQKAQDRLPKGFEGVVIRGGNHASFGNYGIQKGDSLPDISFDDQQQYVLDALLEILP</sequence>
<dbReference type="RefSeq" id="WP_031576984.1">
    <property type="nucleotide sequence ID" value="NZ_FNDZ01000007.1"/>
</dbReference>
<name>A0A1G8QUK3_9CLOT</name>
<dbReference type="SUPFAM" id="SSF53474">
    <property type="entry name" value="alpha/beta-Hydrolases"/>
    <property type="match status" value="1"/>
</dbReference>
<protein>
    <submittedName>
        <fullName evidence="3">Alpha/beta hydrolase family protein</fullName>
    </submittedName>
</protein>
<dbReference type="Proteomes" id="UP000183255">
    <property type="component" value="Unassembled WGS sequence"/>
</dbReference>
<feature type="transmembrane region" description="Helical" evidence="1">
    <location>
        <begin position="14"/>
        <end position="33"/>
    </location>
</feature>
<evidence type="ECO:0000313" key="4">
    <source>
        <dbReference type="Proteomes" id="UP000183255"/>
    </source>
</evidence>
<dbReference type="AlphaFoldDB" id="A0A1G8QUK3"/>